<dbReference type="SUPFAM" id="SSF81383">
    <property type="entry name" value="F-box domain"/>
    <property type="match status" value="1"/>
</dbReference>
<dbReference type="InterPro" id="IPR036047">
    <property type="entry name" value="F-box-like_dom_sf"/>
</dbReference>
<accession>A0A371DS63</accession>
<protein>
    <recommendedName>
        <fullName evidence="3">F-box domain-containing protein</fullName>
    </recommendedName>
</protein>
<dbReference type="EMBL" id="KZ857382">
    <property type="protein sequence ID" value="RDX55344.1"/>
    <property type="molecule type" value="Genomic_DNA"/>
</dbReference>
<keyword evidence="2" id="KW-1185">Reference proteome</keyword>
<evidence type="ECO:0000313" key="2">
    <source>
        <dbReference type="Proteomes" id="UP000256964"/>
    </source>
</evidence>
<dbReference type="OrthoDB" id="2588098at2759"/>
<name>A0A371DS63_9APHY</name>
<gene>
    <name evidence="1" type="ORF">OH76DRAFT_732940</name>
</gene>
<sequence>MGPLWQIINVDRREANTNIWGQLGAWFFYPHDQLISHLSVPCLPEEIDEWLTEGTTIPPPGPISKLPAELIHDIFDELLDLHEVVYLSITCKLFLSIGKSHILRATKSYYAPWIGCRLIALSDDTETLDDLPSGLLTGAERNEIEAAESARTDGPDADEHEKTLSCLSRTSFERVFHTAWRMHRSNVAVQHHYRICNWTVPDEPDRGPAGGDTRMFRTLYGDGRRATYPEGTRVLCNLSKGEYVREDGLTSPKYVNLAHALLSRICWSASTDVGMACEDGFRAQLTRGPWAGDRFCITTLELLPELDSEGSRSWTNVTREVHTLLSHMWNNNERLWNVYRSAPSR</sequence>
<dbReference type="AlphaFoldDB" id="A0A371DS63"/>
<evidence type="ECO:0000313" key="1">
    <source>
        <dbReference type="EMBL" id="RDX55344.1"/>
    </source>
</evidence>
<organism evidence="1 2">
    <name type="scientific">Lentinus brumalis</name>
    <dbReference type="NCBI Taxonomy" id="2498619"/>
    <lineage>
        <taxon>Eukaryota</taxon>
        <taxon>Fungi</taxon>
        <taxon>Dikarya</taxon>
        <taxon>Basidiomycota</taxon>
        <taxon>Agaricomycotina</taxon>
        <taxon>Agaricomycetes</taxon>
        <taxon>Polyporales</taxon>
        <taxon>Polyporaceae</taxon>
        <taxon>Lentinus</taxon>
    </lineage>
</organism>
<dbReference type="Proteomes" id="UP000256964">
    <property type="component" value="Unassembled WGS sequence"/>
</dbReference>
<reference evidence="1 2" key="1">
    <citation type="journal article" date="2018" name="Biotechnol. Biofuels">
        <title>Integrative visual omics of the white-rot fungus Polyporus brumalis exposes the biotechnological potential of its oxidative enzymes for delignifying raw plant biomass.</title>
        <authorList>
            <person name="Miyauchi S."/>
            <person name="Rancon A."/>
            <person name="Drula E."/>
            <person name="Hage H."/>
            <person name="Chaduli D."/>
            <person name="Favel A."/>
            <person name="Grisel S."/>
            <person name="Henrissat B."/>
            <person name="Herpoel-Gimbert I."/>
            <person name="Ruiz-Duenas F.J."/>
            <person name="Chevret D."/>
            <person name="Hainaut M."/>
            <person name="Lin J."/>
            <person name="Wang M."/>
            <person name="Pangilinan J."/>
            <person name="Lipzen A."/>
            <person name="Lesage-Meessen L."/>
            <person name="Navarro D."/>
            <person name="Riley R."/>
            <person name="Grigoriev I.V."/>
            <person name="Zhou S."/>
            <person name="Raouche S."/>
            <person name="Rosso M.N."/>
        </authorList>
    </citation>
    <scope>NUCLEOTIDE SEQUENCE [LARGE SCALE GENOMIC DNA]</scope>
    <source>
        <strain evidence="1 2">BRFM 1820</strain>
    </source>
</reference>
<proteinExistence type="predicted"/>
<evidence type="ECO:0008006" key="3">
    <source>
        <dbReference type="Google" id="ProtNLM"/>
    </source>
</evidence>